<keyword evidence="1" id="KW-0547">Nucleotide-binding</keyword>
<evidence type="ECO:0000313" key="5">
    <source>
        <dbReference type="Proteomes" id="UP000249082"/>
    </source>
</evidence>
<evidence type="ECO:0000313" key="4">
    <source>
        <dbReference type="EMBL" id="PZQ56964.1"/>
    </source>
</evidence>
<dbReference type="SUPFAM" id="SSF52540">
    <property type="entry name" value="P-loop containing nucleoside triphosphate hydrolases"/>
    <property type="match status" value="1"/>
</dbReference>
<comment type="caution">
    <text evidence="4">The sequence shown here is derived from an EMBL/GenBank/DDBJ whole genome shotgun (WGS) entry which is preliminary data.</text>
</comment>
<dbReference type="InterPro" id="IPR050445">
    <property type="entry name" value="Bact_polysacc_biosynth/exp"/>
</dbReference>
<dbReference type="InterPro" id="IPR005702">
    <property type="entry name" value="Wzc-like_C"/>
</dbReference>
<dbReference type="GO" id="GO:0005886">
    <property type="term" value="C:plasma membrane"/>
    <property type="evidence" value="ECO:0007669"/>
    <property type="project" value="TreeGrafter"/>
</dbReference>
<evidence type="ECO:0000256" key="2">
    <source>
        <dbReference type="ARBA" id="ARBA00022840"/>
    </source>
</evidence>
<keyword evidence="2" id="KW-0067">ATP-binding</keyword>
<dbReference type="InterPro" id="IPR027417">
    <property type="entry name" value="P-loop_NTPase"/>
</dbReference>
<dbReference type="Gene3D" id="3.40.50.300">
    <property type="entry name" value="P-loop containing nucleotide triphosphate hydrolases"/>
    <property type="match status" value="1"/>
</dbReference>
<gene>
    <name evidence="4" type="ORF">DI555_02215</name>
</gene>
<dbReference type="Proteomes" id="UP000249082">
    <property type="component" value="Unassembled WGS sequence"/>
</dbReference>
<name>A0A2W5NVJ3_9SPHN</name>
<evidence type="ECO:0000256" key="3">
    <source>
        <dbReference type="SAM" id="MobiDB-lite"/>
    </source>
</evidence>
<dbReference type="CDD" id="cd05387">
    <property type="entry name" value="BY-kinase"/>
    <property type="match status" value="1"/>
</dbReference>
<accession>A0A2W5NVJ3</accession>
<organism evidence="4 5">
    <name type="scientific">Novosphingobium pentaromativorans</name>
    <dbReference type="NCBI Taxonomy" id="205844"/>
    <lineage>
        <taxon>Bacteria</taxon>
        <taxon>Pseudomonadati</taxon>
        <taxon>Pseudomonadota</taxon>
        <taxon>Alphaproteobacteria</taxon>
        <taxon>Sphingomonadales</taxon>
        <taxon>Sphingomonadaceae</taxon>
        <taxon>Novosphingobium</taxon>
    </lineage>
</organism>
<dbReference type="PANTHER" id="PTHR32309">
    <property type="entry name" value="TYROSINE-PROTEIN KINASE"/>
    <property type="match status" value="1"/>
</dbReference>
<sequence>MDGYAPGPSRGGAAGIESRPHGGALHLSGGAPMSTAIAPSPIGGAPAHYRGPALSRDDSSASDQQVGPRDLLRVIYRHRTMMALIVGVITLGVLVQQLLSPTLYRSSSTVQVELIDEVGTNQADVNSRNAERVANAVRLHRSRSAAEQVVNDLHLTKDNDFLKELGNIPADKRVLQQVATNKVLSMVSINSEAGSDLVEIGVTAGSPVLAAAIANQIPVSVRSLRTMKTNERRSELLASLEQEQQARAAEAEETAQRVADFRAQHQMLTGAGGAEDLAQINRIAVQSAAAMAARDAASARSAGIARASRMQSTAMASSGVLDQLERTRGELIAETSKLSTSLGPNHPDVKRLASQLATVNEGIVREQARVQGAAQADASAKASQMTELARSEAAGNSAQASRLEGIVAGLSSTAYRNTANSVQLEKLVRESTLADDAYKAIAGRVEQVRAQMQMEGVSSSVVSPAVPDYDPVAPAPVKMAITAFLGSSVLAFLIAFARDFLDDRLRTTAQIRRLFGLPTLGMLPLLTRSLSEDPKDSPVIKEPQSLFAEVARSTYTEVRALDRRPAASRGNSQVVLVTSPLPGDGKSTVSLTLAAAGIAMGDRTVILDLDLRKRGALQRLQNEMQMPDLVDIVCGRADLDSLVGPRSAHPYDGSLLTAQDGGQHGTEGGQVIEQPDGANQIVLLSAREPVAEPALLLSSNRLKGLLDQLKERFELVIINAPAALAVRDARAMCHFADQTVLVARWGHTTGDQMRAALEMLDDSVGGVIFDQVDYAEHARRRYGDSVQFYADSASYYSSPVPVRDEWAAKVRRFFRGHSWRPAEA</sequence>
<protein>
    <submittedName>
        <fullName evidence="4">Succinoglycan biosynthesis protein exop</fullName>
    </submittedName>
</protein>
<dbReference type="EMBL" id="QFPX01000002">
    <property type="protein sequence ID" value="PZQ56964.1"/>
    <property type="molecule type" value="Genomic_DNA"/>
</dbReference>
<evidence type="ECO:0000256" key="1">
    <source>
        <dbReference type="ARBA" id="ARBA00022741"/>
    </source>
</evidence>
<dbReference type="GO" id="GO:0004713">
    <property type="term" value="F:protein tyrosine kinase activity"/>
    <property type="evidence" value="ECO:0007669"/>
    <property type="project" value="TreeGrafter"/>
</dbReference>
<dbReference type="PANTHER" id="PTHR32309:SF13">
    <property type="entry name" value="FERRIC ENTEROBACTIN TRANSPORT PROTEIN FEPE"/>
    <property type="match status" value="1"/>
</dbReference>
<reference evidence="4 5" key="1">
    <citation type="submission" date="2017-08" db="EMBL/GenBank/DDBJ databases">
        <title>Infants hospitalized years apart are colonized by the same room-sourced microbial strains.</title>
        <authorList>
            <person name="Brooks B."/>
            <person name="Olm M.R."/>
            <person name="Firek B.A."/>
            <person name="Baker R."/>
            <person name="Thomas B.C."/>
            <person name="Morowitz M.J."/>
            <person name="Banfield J.F."/>
        </authorList>
    </citation>
    <scope>NUCLEOTIDE SEQUENCE [LARGE SCALE GENOMIC DNA]</scope>
    <source>
        <strain evidence="4">S2_005_002_R2_33</strain>
    </source>
</reference>
<proteinExistence type="predicted"/>
<dbReference type="AlphaFoldDB" id="A0A2W5NVJ3"/>
<feature type="compositionally biased region" description="Low complexity" evidence="3">
    <location>
        <begin position="36"/>
        <end position="47"/>
    </location>
</feature>
<feature type="region of interest" description="Disordered" evidence="3">
    <location>
        <begin position="1"/>
        <end position="66"/>
    </location>
</feature>